<protein>
    <submittedName>
        <fullName evidence="2">Uncharacterized protein</fullName>
    </submittedName>
</protein>
<feature type="transmembrane region" description="Helical" evidence="1">
    <location>
        <begin position="12"/>
        <end position="32"/>
    </location>
</feature>
<evidence type="ECO:0000256" key="1">
    <source>
        <dbReference type="SAM" id="Phobius"/>
    </source>
</evidence>
<sequence length="33" mass="3706">MSTASLLENLSTLLYCYLWHAFLVLAFGLQCLA</sequence>
<proteinExistence type="predicted"/>
<name>A0A2P2QDE9_RHIMU</name>
<keyword evidence="1" id="KW-0812">Transmembrane</keyword>
<dbReference type="EMBL" id="GGEC01084485">
    <property type="protein sequence ID" value="MBX64969.1"/>
    <property type="molecule type" value="Transcribed_RNA"/>
</dbReference>
<organism evidence="2">
    <name type="scientific">Rhizophora mucronata</name>
    <name type="common">Asiatic mangrove</name>
    <dbReference type="NCBI Taxonomy" id="61149"/>
    <lineage>
        <taxon>Eukaryota</taxon>
        <taxon>Viridiplantae</taxon>
        <taxon>Streptophyta</taxon>
        <taxon>Embryophyta</taxon>
        <taxon>Tracheophyta</taxon>
        <taxon>Spermatophyta</taxon>
        <taxon>Magnoliopsida</taxon>
        <taxon>eudicotyledons</taxon>
        <taxon>Gunneridae</taxon>
        <taxon>Pentapetalae</taxon>
        <taxon>rosids</taxon>
        <taxon>fabids</taxon>
        <taxon>Malpighiales</taxon>
        <taxon>Rhizophoraceae</taxon>
        <taxon>Rhizophora</taxon>
    </lineage>
</organism>
<evidence type="ECO:0000313" key="2">
    <source>
        <dbReference type="EMBL" id="MBX64969.1"/>
    </source>
</evidence>
<accession>A0A2P2QDE9</accession>
<keyword evidence="1" id="KW-1133">Transmembrane helix</keyword>
<dbReference type="AlphaFoldDB" id="A0A2P2QDE9"/>
<keyword evidence="1" id="KW-0472">Membrane</keyword>
<reference evidence="2" key="1">
    <citation type="submission" date="2018-02" db="EMBL/GenBank/DDBJ databases">
        <title>Rhizophora mucronata_Transcriptome.</title>
        <authorList>
            <person name="Meera S.P."/>
            <person name="Sreeshan A."/>
            <person name="Augustine A."/>
        </authorList>
    </citation>
    <scope>NUCLEOTIDE SEQUENCE</scope>
    <source>
        <tissue evidence="2">Leaf</tissue>
    </source>
</reference>